<accession>A0ABQ0CD86</accession>
<comment type="function">
    <text evidence="1 9">Produces ATP from ADP in the presence of a proton gradient across the membrane.</text>
</comment>
<dbReference type="SUPFAM" id="SSF51344">
    <property type="entry name" value="Epsilon subunit of F1F0-ATP synthase N-terminal domain"/>
    <property type="match status" value="1"/>
</dbReference>
<keyword evidence="13" id="KW-1185">Reference proteome</keyword>
<dbReference type="RefSeq" id="WP_420906575.1">
    <property type="nucleotide sequence ID" value="NZ_BAAFGK010000005.1"/>
</dbReference>
<evidence type="ECO:0000256" key="9">
    <source>
        <dbReference type="HAMAP-Rule" id="MF_00530"/>
    </source>
</evidence>
<dbReference type="Gene3D" id="2.60.15.10">
    <property type="entry name" value="F0F1 ATP synthase delta/epsilon subunit, N-terminal"/>
    <property type="match status" value="1"/>
</dbReference>
<evidence type="ECO:0000313" key="13">
    <source>
        <dbReference type="Proteomes" id="UP001628193"/>
    </source>
</evidence>
<protein>
    <recommendedName>
        <fullName evidence="9">ATP synthase epsilon chain</fullName>
    </recommendedName>
    <alternativeName>
        <fullName evidence="9">ATP synthase F1 sector epsilon subunit</fullName>
    </alternativeName>
    <alternativeName>
        <fullName evidence="9">F-ATPase epsilon subunit</fullName>
    </alternativeName>
</protein>
<dbReference type="PANTHER" id="PTHR13822:SF10">
    <property type="entry name" value="ATP SYNTHASE EPSILON CHAIN, CHLOROPLASTIC"/>
    <property type="match status" value="1"/>
</dbReference>
<comment type="subcellular location">
    <subcellularLocation>
        <location evidence="9">Cell membrane</location>
        <topology evidence="9">Peripheral membrane protein</topology>
    </subcellularLocation>
    <subcellularLocation>
        <location evidence="2">Endomembrane system</location>
        <topology evidence="2">Peripheral membrane protein</topology>
    </subcellularLocation>
</comment>
<dbReference type="CDD" id="cd12152">
    <property type="entry name" value="F1-ATPase_delta"/>
    <property type="match status" value="1"/>
</dbReference>
<keyword evidence="9" id="KW-1003">Cell membrane</keyword>
<comment type="caution">
    <text evidence="12">The sequence shown here is derived from an EMBL/GenBank/DDBJ whole genome shotgun (WGS) entry which is preliminary data.</text>
</comment>
<evidence type="ECO:0000256" key="2">
    <source>
        <dbReference type="ARBA" id="ARBA00004184"/>
    </source>
</evidence>
<evidence type="ECO:0000256" key="4">
    <source>
        <dbReference type="ARBA" id="ARBA00022448"/>
    </source>
</evidence>
<evidence type="ECO:0000256" key="5">
    <source>
        <dbReference type="ARBA" id="ARBA00023065"/>
    </source>
</evidence>
<keyword evidence="4 9" id="KW-0813">Transport</keyword>
<dbReference type="InterPro" id="IPR001469">
    <property type="entry name" value="ATP_synth_F1_dsu/esu"/>
</dbReference>
<name>A0ABQ0CD86_9PROT</name>
<keyword evidence="5 9" id="KW-0406">Ion transport</keyword>
<dbReference type="InterPro" id="IPR020546">
    <property type="entry name" value="ATP_synth_F1_dsu/esu_N"/>
</dbReference>
<keyword evidence="6 9" id="KW-0472">Membrane</keyword>
<keyword evidence="7 9" id="KW-0139">CF(1)</keyword>
<evidence type="ECO:0000313" key="12">
    <source>
        <dbReference type="EMBL" id="GAB0058856.1"/>
    </source>
</evidence>
<reference evidence="12 13" key="1">
    <citation type="submission" date="2024-09" db="EMBL/GenBank/DDBJ databases">
        <title>Draft genome sequence of Candidatus Magnetaquicoccaceae bacterium FCR-1.</title>
        <authorList>
            <person name="Shimoshige H."/>
            <person name="Shimamura S."/>
            <person name="Taoka A."/>
            <person name="Kobayashi H."/>
            <person name="Maekawa T."/>
        </authorList>
    </citation>
    <scope>NUCLEOTIDE SEQUENCE [LARGE SCALE GENOMIC DNA]</scope>
    <source>
        <strain evidence="12 13">FCR-1</strain>
    </source>
</reference>
<dbReference type="EMBL" id="BAAFGK010000005">
    <property type="protein sequence ID" value="GAB0058856.1"/>
    <property type="molecule type" value="Genomic_DNA"/>
</dbReference>
<gene>
    <name evidence="9 12" type="primary">atpC</name>
    <name evidence="12" type="ORF">SIID45300_03214</name>
</gene>
<organism evidence="12 13">
    <name type="scientific">Candidatus Magnetaquiglobus chichijimensis</name>
    <dbReference type="NCBI Taxonomy" id="3141448"/>
    <lineage>
        <taxon>Bacteria</taxon>
        <taxon>Pseudomonadati</taxon>
        <taxon>Pseudomonadota</taxon>
        <taxon>Magnetococcia</taxon>
        <taxon>Magnetococcales</taxon>
        <taxon>Candidatus Magnetaquicoccaceae</taxon>
        <taxon>Candidatus Magnetaquiglobus</taxon>
    </lineage>
</organism>
<dbReference type="Pfam" id="PF02823">
    <property type="entry name" value="ATP-synt_DE_N"/>
    <property type="match status" value="1"/>
</dbReference>
<evidence type="ECO:0000256" key="6">
    <source>
        <dbReference type="ARBA" id="ARBA00023136"/>
    </source>
</evidence>
<evidence type="ECO:0000256" key="7">
    <source>
        <dbReference type="ARBA" id="ARBA00023196"/>
    </source>
</evidence>
<evidence type="ECO:0000259" key="11">
    <source>
        <dbReference type="Pfam" id="PF02823"/>
    </source>
</evidence>
<dbReference type="NCBIfam" id="TIGR01216">
    <property type="entry name" value="ATP_synt_epsi"/>
    <property type="match status" value="1"/>
</dbReference>
<proteinExistence type="inferred from homology"/>
<dbReference type="HAMAP" id="MF_00530">
    <property type="entry name" value="ATP_synth_epsil_bac"/>
    <property type="match status" value="1"/>
</dbReference>
<keyword evidence="9" id="KW-0375">Hydrogen ion transport</keyword>
<comment type="subunit">
    <text evidence="9 10">F-type ATPases have 2 components, CF(1) - the catalytic core - and CF(0) - the membrane proton channel. CF(1) has five subunits: alpha(3), beta(3), gamma(1), delta(1), epsilon(1). CF(0) has three main subunits: a, b and c.</text>
</comment>
<dbReference type="Proteomes" id="UP001628193">
    <property type="component" value="Unassembled WGS sequence"/>
</dbReference>
<evidence type="ECO:0000256" key="1">
    <source>
        <dbReference type="ARBA" id="ARBA00003543"/>
    </source>
</evidence>
<evidence type="ECO:0000256" key="8">
    <source>
        <dbReference type="ARBA" id="ARBA00023310"/>
    </source>
</evidence>
<keyword evidence="8 9" id="KW-0066">ATP synthesis</keyword>
<sequence length="140" mass="15309">MGIVIQTELVTPEALLLSEEFMLVTAPGVDGYFGVMSGHTPFVTLLKAGVLSAGAGDEDARQYVIAGGFAEVRPDKVTILTERALPREQITKQLVADEKHEAETKLAQAEGDQETTLIAYWKARMDFVKVCQELLKKEQG</sequence>
<dbReference type="InterPro" id="IPR036771">
    <property type="entry name" value="ATPsynth_dsu/esu_N"/>
</dbReference>
<evidence type="ECO:0000256" key="10">
    <source>
        <dbReference type="RuleBase" id="RU003656"/>
    </source>
</evidence>
<dbReference type="PANTHER" id="PTHR13822">
    <property type="entry name" value="ATP SYNTHASE DELTA/EPSILON CHAIN"/>
    <property type="match status" value="1"/>
</dbReference>
<feature type="domain" description="ATP synthase F1 complex delta/epsilon subunit N-terminal" evidence="11">
    <location>
        <begin position="6"/>
        <end position="84"/>
    </location>
</feature>
<comment type="similarity">
    <text evidence="3 9 10">Belongs to the ATPase epsilon chain family.</text>
</comment>
<evidence type="ECO:0000256" key="3">
    <source>
        <dbReference type="ARBA" id="ARBA00005712"/>
    </source>
</evidence>